<dbReference type="Pfam" id="PF03592">
    <property type="entry name" value="Terminase_2"/>
    <property type="match status" value="1"/>
</dbReference>
<protein>
    <submittedName>
        <fullName evidence="4">Terminase</fullName>
    </submittedName>
</protein>
<comment type="caution">
    <text evidence="4">The sequence shown here is derived from an EMBL/GenBank/DDBJ whole genome shotgun (WGS) entry which is preliminary data.</text>
</comment>
<evidence type="ECO:0000256" key="1">
    <source>
        <dbReference type="ARBA" id="ARBA00022612"/>
    </source>
</evidence>
<dbReference type="PANTHER" id="PTHR41328:SF2">
    <property type="entry name" value="TERMINASE SMALL SUBUNIT"/>
    <property type="match status" value="1"/>
</dbReference>
<dbReference type="Pfam" id="PF06056">
    <property type="entry name" value="Terminase_5"/>
    <property type="match status" value="1"/>
</dbReference>
<dbReference type="Proteomes" id="UP000767392">
    <property type="component" value="Unassembled WGS sequence"/>
</dbReference>
<keyword evidence="5" id="KW-1185">Reference proteome</keyword>
<sequence length="263" mass="29642">MEANENIDKAKEDYLAGMKYKDIASKYDVSLSTVKSWKTRYKWTRKKGMQTKQKSTRTKSKSMHTKKVAKIISENDDTNEHQKQFCLLYLQSFNATRAYQDAYGCSYETAMTNGPALLRNTQIKQLIQKCHEEISMDVIATKTDAINSMLKISKSRIGDFVKVVTQKVIDPDVLNADGTPHTYCTVQVIPKDINNMDTSLIKSISSGRDGFKLDLFDKNAILKELLKVLPEGKTNAKDDPVIKAVRQAAETGEGKIDANDIEE</sequence>
<dbReference type="InterPro" id="IPR052404">
    <property type="entry name" value="SPP1-like_terminase"/>
</dbReference>
<gene>
    <name evidence="4" type="ORF">DY048_07000</name>
</gene>
<dbReference type="RefSeq" id="WP_105988533.1">
    <property type="nucleotide sequence ID" value="NZ_POST01000011.1"/>
</dbReference>
<dbReference type="Gene3D" id="1.10.10.1400">
    <property type="entry name" value="Terminase, small subunit, N-terminal DNA-binding domain, HTH motif"/>
    <property type="match status" value="1"/>
</dbReference>
<reference evidence="4 5" key="1">
    <citation type="submission" date="2018-08" db="EMBL/GenBank/DDBJ databases">
        <title>Comparative genomics of wild bee and flower associated Lactobacillus reveals potential adaptation to the bee host.</title>
        <authorList>
            <person name="Vuong H.Q."/>
            <person name="Mcfrederick Q.S."/>
        </authorList>
    </citation>
    <scope>NUCLEOTIDE SEQUENCE [LARGE SCALE GENOMIC DNA]</scope>
    <source>
        <strain evidence="4 5">HV_04</strain>
    </source>
</reference>
<accession>A0ABY2YRI4</accession>
<feature type="domain" description="Terminase ATPase subunit N-terminal" evidence="3">
    <location>
        <begin position="8"/>
        <end position="56"/>
    </location>
</feature>
<dbReference type="InterPro" id="IPR038713">
    <property type="entry name" value="Terminase_Gp1_N_sf"/>
</dbReference>
<evidence type="ECO:0000256" key="2">
    <source>
        <dbReference type="ARBA" id="ARBA00023219"/>
    </source>
</evidence>
<keyword evidence="1" id="KW-1188">Viral release from host cell</keyword>
<keyword evidence="2" id="KW-0231">Viral genome packaging</keyword>
<dbReference type="EMBL" id="QUAM01000006">
    <property type="protein sequence ID" value="TPR12752.1"/>
    <property type="molecule type" value="Genomic_DNA"/>
</dbReference>
<dbReference type="InterPro" id="IPR005335">
    <property type="entry name" value="Terminase_ssu"/>
</dbReference>
<evidence type="ECO:0000313" key="5">
    <source>
        <dbReference type="Proteomes" id="UP000767392"/>
    </source>
</evidence>
<dbReference type="Gene3D" id="1.10.10.60">
    <property type="entry name" value="Homeodomain-like"/>
    <property type="match status" value="1"/>
</dbReference>
<organism evidence="4 5">
    <name type="scientific">Apilactobacillus timberlakei</name>
    <dbReference type="NCBI Taxonomy" id="2008380"/>
    <lineage>
        <taxon>Bacteria</taxon>
        <taxon>Bacillati</taxon>
        <taxon>Bacillota</taxon>
        <taxon>Bacilli</taxon>
        <taxon>Lactobacillales</taxon>
        <taxon>Lactobacillaceae</taxon>
        <taxon>Apilactobacillus</taxon>
    </lineage>
</organism>
<evidence type="ECO:0000259" key="3">
    <source>
        <dbReference type="Pfam" id="PF06056"/>
    </source>
</evidence>
<dbReference type="PANTHER" id="PTHR41328">
    <property type="entry name" value="TERMINASE SMALL SUBUNIT-RELATED"/>
    <property type="match status" value="1"/>
</dbReference>
<name>A0ABY2YRI4_9LACO</name>
<proteinExistence type="predicted"/>
<evidence type="ECO:0000313" key="4">
    <source>
        <dbReference type="EMBL" id="TPR12752.1"/>
    </source>
</evidence>
<dbReference type="InterPro" id="IPR010332">
    <property type="entry name" value="ATPase_terminase-su_N"/>
</dbReference>